<organism evidence="2 3">
    <name type="scientific">Muricoccus roseus</name>
    <dbReference type="NCBI Taxonomy" id="198092"/>
    <lineage>
        <taxon>Bacteria</taxon>
        <taxon>Pseudomonadati</taxon>
        <taxon>Pseudomonadota</taxon>
        <taxon>Alphaproteobacteria</taxon>
        <taxon>Acetobacterales</taxon>
        <taxon>Roseomonadaceae</taxon>
        <taxon>Muricoccus</taxon>
    </lineage>
</organism>
<gene>
    <name evidence="2" type="ORF">SAMN02745194_02820</name>
</gene>
<evidence type="ECO:0000313" key="2">
    <source>
        <dbReference type="EMBL" id="SHJ53988.1"/>
    </source>
</evidence>
<keyword evidence="3" id="KW-1185">Reference proteome</keyword>
<evidence type="ECO:0000256" key="1">
    <source>
        <dbReference type="SAM" id="MobiDB-lite"/>
    </source>
</evidence>
<reference evidence="2 3" key="1">
    <citation type="submission" date="2016-11" db="EMBL/GenBank/DDBJ databases">
        <authorList>
            <person name="Jaros S."/>
            <person name="Januszkiewicz K."/>
            <person name="Wedrychowicz H."/>
        </authorList>
    </citation>
    <scope>NUCLEOTIDE SEQUENCE [LARGE SCALE GENOMIC DNA]</scope>
    <source>
        <strain evidence="2 3">DSM 14916</strain>
    </source>
</reference>
<feature type="compositionally biased region" description="Basic and acidic residues" evidence="1">
    <location>
        <begin position="13"/>
        <end position="24"/>
    </location>
</feature>
<proteinExistence type="predicted"/>
<feature type="compositionally biased region" description="Low complexity" evidence="1">
    <location>
        <begin position="1"/>
        <end position="12"/>
    </location>
</feature>
<protein>
    <submittedName>
        <fullName evidence="2">Uncharacterized protein</fullName>
    </submittedName>
</protein>
<evidence type="ECO:0000313" key="3">
    <source>
        <dbReference type="Proteomes" id="UP000184387"/>
    </source>
</evidence>
<dbReference type="EMBL" id="FQZF01000015">
    <property type="protein sequence ID" value="SHJ53988.1"/>
    <property type="molecule type" value="Genomic_DNA"/>
</dbReference>
<dbReference type="AlphaFoldDB" id="A0A1M6K4Y3"/>
<sequence>MKPEDAAAVAARNAEEVERAKQADKPGVLGDTATQMDSLDTVLHLASDVGGFLWDGACTMGRGVGAVCEAVDSVIPKLD</sequence>
<dbReference type="Proteomes" id="UP000184387">
    <property type="component" value="Unassembled WGS sequence"/>
</dbReference>
<feature type="region of interest" description="Disordered" evidence="1">
    <location>
        <begin position="1"/>
        <end position="29"/>
    </location>
</feature>
<dbReference type="RefSeq" id="WP_139281346.1">
    <property type="nucleotide sequence ID" value="NZ_FQZF01000015.1"/>
</dbReference>
<name>A0A1M6K4Y3_9PROT</name>
<accession>A0A1M6K4Y3</accession>